<dbReference type="EMBL" id="MN043729">
    <property type="protein sequence ID" value="QDP42970.1"/>
    <property type="molecule type" value="Genomic_DNA"/>
</dbReference>
<name>A0A516KN16_9CAUD</name>
<proteinExistence type="predicted"/>
<dbReference type="Gene3D" id="1.10.260.40">
    <property type="entry name" value="lambda repressor-like DNA-binding domains"/>
    <property type="match status" value="1"/>
</dbReference>
<gene>
    <name evidence="2" type="ORF">Goe8_c01970</name>
</gene>
<dbReference type="PROSITE" id="PS50943">
    <property type="entry name" value="HTH_CROC1"/>
    <property type="match status" value="1"/>
</dbReference>
<dbReference type="SUPFAM" id="SSF47413">
    <property type="entry name" value="lambda repressor-like DNA-binding domains"/>
    <property type="match status" value="1"/>
</dbReference>
<dbReference type="GO" id="GO:0003677">
    <property type="term" value="F:DNA binding"/>
    <property type="evidence" value="ECO:0007669"/>
    <property type="project" value="InterPro"/>
</dbReference>
<dbReference type="Pfam" id="PF13443">
    <property type="entry name" value="HTH_26"/>
    <property type="match status" value="1"/>
</dbReference>
<feature type="domain" description="HTH cro/C1-type" evidence="1">
    <location>
        <begin position="12"/>
        <end position="68"/>
    </location>
</feature>
<dbReference type="InterPro" id="IPR010982">
    <property type="entry name" value="Lambda_DNA-bd_dom_sf"/>
</dbReference>
<evidence type="ECO:0000259" key="1">
    <source>
        <dbReference type="PROSITE" id="PS50943"/>
    </source>
</evidence>
<dbReference type="InterPro" id="IPR001387">
    <property type="entry name" value="Cro/C1-type_HTH"/>
</dbReference>
<evidence type="ECO:0000313" key="3">
    <source>
        <dbReference type="Proteomes" id="UP000317800"/>
    </source>
</evidence>
<dbReference type="Proteomes" id="UP000317800">
    <property type="component" value="Segment"/>
</dbReference>
<keyword evidence="3" id="KW-1185">Reference proteome</keyword>
<organism evidence="2 3">
    <name type="scientific">Bacillus phage vB_BmeM-Goe8</name>
    <dbReference type="NCBI Taxonomy" id="2593638"/>
    <lineage>
        <taxon>Viruses</taxon>
        <taxon>Duplodnaviria</taxon>
        <taxon>Heunggongvirae</taxon>
        <taxon>Uroviricota</taxon>
        <taxon>Caudoviricetes</taxon>
        <taxon>Herelleviridae</taxon>
        <taxon>Bastillevirinae</taxon>
        <taxon>Goettingenvirus</taxon>
        <taxon>Goettingenvirus goe8</taxon>
    </lineage>
</organism>
<dbReference type="CDD" id="cd00093">
    <property type="entry name" value="HTH_XRE"/>
    <property type="match status" value="1"/>
</dbReference>
<dbReference type="SMART" id="SM00530">
    <property type="entry name" value="HTH_XRE"/>
    <property type="match status" value="1"/>
</dbReference>
<sequence length="77" mass="8806">MAERTYTFRIKLKEALEEANMNQSELAELTGLRRATISEIAQNSRTVMNKSHLGKIMDALDLKDINDILELIIEETL</sequence>
<protein>
    <submittedName>
        <fullName evidence="2">Cro/C1-type protein</fullName>
    </submittedName>
</protein>
<reference evidence="2 3" key="1">
    <citation type="submission" date="2019-06" db="EMBL/GenBank/DDBJ databases">
        <authorList>
            <person name="Hertel R."/>
        </authorList>
    </citation>
    <scope>NUCLEOTIDE SEQUENCE [LARGE SCALE GENOMIC DNA]</scope>
</reference>
<accession>A0A516KN16</accession>
<evidence type="ECO:0000313" key="2">
    <source>
        <dbReference type="EMBL" id="QDP42970.1"/>
    </source>
</evidence>